<evidence type="ECO:0000313" key="3">
    <source>
        <dbReference type="EMBL" id="NMF58643.1"/>
    </source>
</evidence>
<dbReference type="CDD" id="cd03821">
    <property type="entry name" value="GT4_Bme6-like"/>
    <property type="match status" value="1"/>
</dbReference>
<evidence type="ECO:0000259" key="1">
    <source>
        <dbReference type="Pfam" id="PF00534"/>
    </source>
</evidence>
<gene>
    <name evidence="3" type="ORF">HC246_11575</name>
</gene>
<sequence>MKVLHIIPSVAKVRGGPSKAVIEMVKALRSQNVDAEIVTTNDNGKDLLDVPLDILTDRLEEYGNVPIRFFSRFSPNLNAVREFAYSGALTAWLWQHITDYDIIHVHAIFSYASTIAMAIARIKNVPYINRPLGQLCEWSLQQSKLRKQIYLNIIERSNLLHSQSLHFTAEQEREEFHQLGLNIPNFVLPHGVHIPEPIPDAQDKLRQILQIPHQIPIILFMSRIHPKKGLEYLIPALSKFQDSNFAFVIAGNGESDYMNQIQDLLEKHRISDRTHLVGFVNGETKNLYLQGADLFVLTSHSENFGIAVIESLAAGTPVLITNGVAISPMVKEQDLGYVAQLDSEAIASTIQEFFEHPQVAKQKGDRAQQYIAEHYSWAKIAHSLINIYAKYAKYTKL</sequence>
<dbReference type="PANTHER" id="PTHR12526:SF637">
    <property type="entry name" value="GLYCOSYLTRANSFERASE EPSF-RELATED"/>
    <property type="match status" value="1"/>
</dbReference>
<dbReference type="SUPFAM" id="SSF53756">
    <property type="entry name" value="UDP-Glycosyltransferase/glycogen phosphorylase"/>
    <property type="match status" value="1"/>
</dbReference>
<evidence type="ECO:0000259" key="2">
    <source>
        <dbReference type="Pfam" id="PF13579"/>
    </source>
</evidence>
<organism evidence="3 4">
    <name type="scientific">Pseudanabaena yagii GIHE-NHR1</name>
    <dbReference type="NCBI Taxonomy" id="2722753"/>
    <lineage>
        <taxon>Bacteria</taxon>
        <taxon>Bacillati</taxon>
        <taxon>Cyanobacteriota</taxon>
        <taxon>Cyanophyceae</taxon>
        <taxon>Pseudanabaenales</taxon>
        <taxon>Pseudanabaenaceae</taxon>
        <taxon>Pseudanabaena</taxon>
        <taxon>Pseudanabaena yagii</taxon>
    </lineage>
</organism>
<feature type="domain" description="Glycosyltransferase subfamily 4-like N-terminal" evidence="2">
    <location>
        <begin position="15"/>
        <end position="182"/>
    </location>
</feature>
<dbReference type="Pfam" id="PF00534">
    <property type="entry name" value="Glycos_transf_1"/>
    <property type="match status" value="1"/>
</dbReference>
<keyword evidence="4" id="KW-1185">Reference proteome</keyword>
<comment type="caution">
    <text evidence="3">The sequence shown here is derived from an EMBL/GenBank/DDBJ whole genome shotgun (WGS) entry which is preliminary data.</text>
</comment>
<dbReference type="RefSeq" id="WP_169363521.1">
    <property type="nucleotide sequence ID" value="NZ_JAAVJL010000001.1"/>
</dbReference>
<dbReference type="EMBL" id="JAAVJL010000001">
    <property type="protein sequence ID" value="NMF58643.1"/>
    <property type="molecule type" value="Genomic_DNA"/>
</dbReference>
<accession>A0ABX1LR83</accession>
<protein>
    <submittedName>
        <fullName evidence="3">Glycosyltransferase</fullName>
    </submittedName>
</protein>
<reference evidence="3 4" key="1">
    <citation type="submission" date="2020-03" db="EMBL/GenBank/DDBJ databases">
        <title>Draft Genome Sequence of 2-Methylisoborneol Producing Pseudanabaena yagii Strain GIHE-NHR1 Isolated from North Han River in South Korea.</title>
        <authorList>
            <person name="Jeong J."/>
        </authorList>
    </citation>
    <scope>NUCLEOTIDE SEQUENCE [LARGE SCALE GENOMIC DNA]</scope>
    <source>
        <strain evidence="3 4">GIHE-NHR1</strain>
    </source>
</reference>
<dbReference type="InterPro" id="IPR028098">
    <property type="entry name" value="Glyco_trans_4-like_N"/>
</dbReference>
<dbReference type="Proteomes" id="UP000738376">
    <property type="component" value="Unassembled WGS sequence"/>
</dbReference>
<dbReference type="Pfam" id="PF13579">
    <property type="entry name" value="Glyco_trans_4_4"/>
    <property type="match status" value="1"/>
</dbReference>
<proteinExistence type="predicted"/>
<feature type="domain" description="Glycosyl transferase family 1" evidence="1">
    <location>
        <begin position="202"/>
        <end position="368"/>
    </location>
</feature>
<evidence type="ECO:0000313" key="4">
    <source>
        <dbReference type="Proteomes" id="UP000738376"/>
    </source>
</evidence>
<dbReference type="InterPro" id="IPR001296">
    <property type="entry name" value="Glyco_trans_1"/>
</dbReference>
<name>A0ABX1LR83_9CYAN</name>
<dbReference type="PANTHER" id="PTHR12526">
    <property type="entry name" value="GLYCOSYLTRANSFERASE"/>
    <property type="match status" value="1"/>
</dbReference>
<dbReference type="Gene3D" id="3.40.50.2000">
    <property type="entry name" value="Glycogen Phosphorylase B"/>
    <property type="match status" value="2"/>
</dbReference>